<dbReference type="PROSITE" id="PS50245">
    <property type="entry name" value="CAP_GLY_2"/>
    <property type="match status" value="1"/>
</dbReference>
<feature type="domain" description="CAP-Gly" evidence="6">
    <location>
        <begin position="32"/>
        <end position="77"/>
    </location>
</feature>
<dbReference type="PANTHER" id="PTHR22710">
    <property type="entry name" value="X-RAY RADIATION RESISTANCE ASSOCIATED PROTEIN 1 XRRA1"/>
    <property type="match status" value="1"/>
</dbReference>
<dbReference type="InterPro" id="IPR032675">
    <property type="entry name" value="LRR_dom_sf"/>
</dbReference>
<dbReference type="OrthoDB" id="5273213at2759"/>
<feature type="region of interest" description="Disordered" evidence="5">
    <location>
        <begin position="535"/>
        <end position="576"/>
    </location>
</feature>
<feature type="region of interest" description="Disordered" evidence="5">
    <location>
        <begin position="589"/>
        <end position="613"/>
    </location>
</feature>
<evidence type="ECO:0000313" key="8">
    <source>
        <dbReference type="Proteomes" id="UP000053664"/>
    </source>
</evidence>
<dbReference type="Gene3D" id="2.30.30.190">
    <property type="entry name" value="CAP Gly-rich-like domain"/>
    <property type="match status" value="1"/>
</dbReference>
<dbReference type="HOGENOM" id="CLU_017716_5_1_1"/>
<evidence type="ECO:0000256" key="1">
    <source>
        <dbReference type="ARBA" id="ARBA00004496"/>
    </source>
</evidence>
<comment type="subcellular location">
    <subcellularLocation>
        <location evidence="1">Cytoplasm</location>
    </subcellularLocation>
</comment>
<dbReference type="SUPFAM" id="SSF52058">
    <property type="entry name" value="L domain-like"/>
    <property type="match status" value="1"/>
</dbReference>
<dbReference type="eggNOG" id="KOG3207">
    <property type="taxonomic scope" value="Eukaryota"/>
</dbReference>
<dbReference type="EMBL" id="KE361635">
    <property type="protein sequence ID" value="EPQ28195.1"/>
    <property type="molecule type" value="Genomic_DNA"/>
</dbReference>
<dbReference type="SMART" id="SM01052">
    <property type="entry name" value="CAP_GLY"/>
    <property type="match status" value="1"/>
</dbReference>
<dbReference type="InterPro" id="IPR036859">
    <property type="entry name" value="CAP-Gly_dom_sf"/>
</dbReference>
<dbReference type="InterPro" id="IPR003591">
    <property type="entry name" value="Leu-rich_rpt_typical-subtyp"/>
</dbReference>
<keyword evidence="4" id="KW-0677">Repeat</keyword>
<dbReference type="PANTHER" id="PTHR22710:SF2">
    <property type="entry name" value="X-RAY RADIATION RESISTANCE-ASSOCIATED PROTEIN 1"/>
    <property type="match status" value="1"/>
</dbReference>
<dbReference type="GO" id="GO:0005634">
    <property type="term" value="C:nucleus"/>
    <property type="evidence" value="ECO:0007669"/>
    <property type="project" value="TreeGrafter"/>
</dbReference>
<dbReference type="SUPFAM" id="SSF74924">
    <property type="entry name" value="Cap-Gly domain"/>
    <property type="match status" value="1"/>
</dbReference>
<evidence type="ECO:0000256" key="3">
    <source>
        <dbReference type="ARBA" id="ARBA00022614"/>
    </source>
</evidence>
<evidence type="ECO:0000256" key="4">
    <source>
        <dbReference type="ARBA" id="ARBA00022737"/>
    </source>
</evidence>
<name>A0A061H845_9BASI</name>
<accession>A0A061H845</accession>
<sequence>MKRQADASTTGDAVVGRRVSVGAHRGTIRYVGSVPPTDGIWLGIEWDDPTRGKHDGVASDGTSYFNVRVPGSGSFLRPTASKLSYGSSFLQALRAKYLSSPSTGDGSAPSKQQHHYSRRNLAEIEIEAPNMHGVIQRTARLDRLRQVGLGGWKALRGSAANEEVQAVALAIDPRLGELPGSIRSTCPNIQWLDLSMSLLPDWDQVATIAAELDRLDCLILNFVRLAPVPRPSPPTRWAAAFASIKDLRLDGTMIAWDEMLALAPALPSLELLQLGQNRLTSLAASRGDSATPTDGAGRLPNLHTLILEDNLLCSWDDVVAALAPLPALENLYLTRNLIAAIPRYKAGPVLRRLKHVGLCRNPIATWEDLDNLESWFPSDCTRAKGPASDAAGDRHQGSGFSLNLIPLNEAGDGADPAQPDRHVSPLVSSFAAHDFRAIAVARLAGLETLDRTPVTARERRDAELYVFGKVDDGSRLTTRGVAAASSLGLKAQGPLGNSQEPNGGVAVDEEAVALTMDQKRLVFPRYDELKRRFSPDAEQVASRSVERQSIEVGQSGVAEPTATTATRTASDSGAAKGTLKAKLVEVRVTRSAEEPRQNGGQEATPVAGDGGDGAARPVKLISSTPLRLAKIKLAKAVSARPTQVQSLWAVLSGADDSHHASTPGSGRLVVELDDLSKDLLWYGIGSGDEIVVIVADTAS</sequence>
<dbReference type="SMART" id="SM00369">
    <property type="entry name" value="LRR_TYP"/>
    <property type="match status" value="3"/>
</dbReference>
<dbReference type="Pfam" id="PF01302">
    <property type="entry name" value="CAP_GLY"/>
    <property type="match status" value="1"/>
</dbReference>
<dbReference type="RefSeq" id="XP_007879738.1">
    <property type="nucleotide sequence ID" value="XM_007881547.1"/>
</dbReference>
<evidence type="ECO:0000256" key="5">
    <source>
        <dbReference type="SAM" id="MobiDB-lite"/>
    </source>
</evidence>
<evidence type="ECO:0000259" key="6">
    <source>
        <dbReference type="PROSITE" id="PS50245"/>
    </source>
</evidence>
<reference evidence="7 8" key="1">
    <citation type="journal article" date="2013" name="Plant Cell">
        <title>The transition from a phytopathogenic smut ancestor to an anamorphic biocontrol agent deciphered by comparative whole-genome analysis.</title>
        <authorList>
            <person name="Lefebvre F."/>
            <person name="Joly D.L."/>
            <person name="Labbe C."/>
            <person name="Teichmann B."/>
            <person name="Linning R."/>
            <person name="Belzile F."/>
            <person name="Bakkeren G."/>
            <person name="Belanger R.R."/>
        </authorList>
    </citation>
    <scope>NUCLEOTIDE SEQUENCE [LARGE SCALE GENOMIC DNA]</scope>
    <source>
        <strain evidence="7 8">PF-1</strain>
    </source>
</reference>
<keyword evidence="3" id="KW-0433">Leucine-rich repeat</keyword>
<dbReference type="KEGG" id="pfp:PFL1_04023"/>
<keyword evidence="2" id="KW-0963">Cytoplasm</keyword>
<proteinExistence type="predicted"/>
<gene>
    <name evidence="7" type="ORF">PFL1_04023</name>
</gene>
<dbReference type="Gene3D" id="3.80.10.10">
    <property type="entry name" value="Ribonuclease Inhibitor"/>
    <property type="match status" value="1"/>
</dbReference>
<evidence type="ECO:0000313" key="7">
    <source>
        <dbReference type="EMBL" id="EPQ28195.1"/>
    </source>
</evidence>
<protein>
    <recommendedName>
        <fullName evidence="6">CAP-Gly domain-containing protein</fullName>
    </recommendedName>
</protein>
<dbReference type="AlphaFoldDB" id="A0A061H845"/>
<evidence type="ECO:0000256" key="2">
    <source>
        <dbReference type="ARBA" id="ARBA00022490"/>
    </source>
</evidence>
<organism evidence="7 8">
    <name type="scientific">Pseudozyma flocculosa PF-1</name>
    <dbReference type="NCBI Taxonomy" id="1277687"/>
    <lineage>
        <taxon>Eukaryota</taxon>
        <taxon>Fungi</taxon>
        <taxon>Dikarya</taxon>
        <taxon>Basidiomycota</taxon>
        <taxon>Ustilaginomycotina</taxon>
        <taxon>Ustilaginomycetes</taxon>
        <taxon>Ustilaginales</taxon>
        <taxon>Ustilaginaceae</taxon>
        <taxon>Pseudozyma</taxon>
    </lineage>
</organism>
<dbReference type="Proteomes" id="UP000053664">
    <property type="component" value="Unassembled WGS sequence"/>
</dbReference>
<dbReference type="InterPro" id="IPR000938">
    <property type="entry name" value="CAP-Gly_domain"/>
</dbReference>
<dbReference type="GO" id="GO:0005737">
    <property type="term" value="C:cytoplasm"/>
    <property type="evidence" value="ECO:0007669"/>
    <property type="project" value="UniProtKB-SubCell"/>
</dbReference>
<feature type="compositionally biased region" description="Low complexity" evidence="5">
    <location>
        <begin position="561"/>
        <end position="575"/>
    </location>
</feature>
<dbReference type="GeneID" id="19318130"/>